<protein>
    <submittedName>
        <fullName evidence="9">PAS domain-containing protein</fullName>
    </submittedName>
</protein>
<feature type="compositionally biased region" description="Basic and acidic residues" evidence="5">
    <location>
        <begin position="1"/>
        <end position="13"/>
    </location>
</feature>
<feature type="compositionally biased region" description="Polar residues" evidence="5">
    <location>
        <begin position="138"/>
        <end position="147"/>
    </location>
</feature>
<dbReference type="SUPFAM" id="SSF57716">
    <property type="entry name" value="Glucocorticoid receptor-like (DNA-binding domain)"/>
    <property type="match status" value="1"/>
</dbReference>
<dbReference type="SMART" id="SM00401">
    <property type="entry name" value="ZnF_GATA"/>
    <property type="match status" value="1"/>
</dbReference>
<feature type="compositionally biased region" description="Low complexity" evidence="5">
    <location>
        <begin position="674"/>
        <end position="699"/>
    </location>
</feature>
<keyword evidence="4" id="KW-0479">Metal-binding</keyword>
<organism evidence="9 10">
    <name type="scientific">Aspergillus keveii</name>
    <dbReference type="NCBI Taxonomy" id="714993"/>
    <lineage>
        <taxon>Eukaryota</taxon>
        <taxon>Fungi</taxon>
        <taxon>Dikarya</taxon>
        <taxon>Ascomycota</taxon>
        <taxon>Pezizomycotina</taxon>
        <taxon>Eurotiomycetes</taxon>
        <taxon>Eurotiomycetidae</taxon>
        <taxon>Eurotiales</taxon>
        <taxon>Aspergillaceae</taxon>
        <taxon>Aspergillus</taxon>
        <taxon>Aspergillus subgen. Nidulantes</taxon>
    </lineage>
</organism>
<reference evidence="9 10" key="1">
    <citation type="submission" date="2024-07" db="EMBL/GenBank/DDBJ databases">
        <title>Section-level genome sequencing and comparative genomics of Aspergillus sections Usti and Cavernicolus.</title>
        <authorList>
            <consortium name="Lawrence Berkeley National Laboratory"/>
            <person name="Nybo J.L."/>
            <person name="Vesth T.C."/>
            <person name="Theobald S."/>
            <person name="Frisvad J.C."/>
            <person name="Larsen T.O."/>
            <person name="Kjaerboelling I."/>
            <person name="Rothschild-Mancinelli K."/>
            <person name="Lyhne E.K."/>
            <person name="Kogle M.E."/>
            <person name="Barry K."/>
            <person name="Clum A."/>
            <person name="Na H."/>
            <person name="Ledsgaard L."/>
            <person name="Lin J."/>
            <person name="Lipzen A."/>
            <person name="Kuo A."/>
            <person name="Riley R."/>
            <person name="Mondo S."/>
            <person name="Labutti K."/>
            <person name="Haridas S."/>
            <person name="Pangalinan J."/>
            <person name="Salamov A.A."/>
            <person name="Simmons B.A."/>
            <person name="Magnuson J.K."/>
            <person name="Chen J."/>
            <person name="Drula E."/>
            <person name="Henrissat B."/>
            <person name="Wiebenga A."/>
            <person name="Lubbers R.J."/>
            <person name="Gomes A.C."/>
            <person name="Makela M.R."/>
            <person name="Stajich J."/>
            <person name="Grigoriev I.V."/>
            <person name="Mortensen U.H."/>
            <person name="De Vries R.P."/>
            <person name="Baker S.E."/>
            <person name="Andersen M.R."/>
        </authorList>
    </citation>
    <scope>NUCLEOTIDE SEQUENCE [LARGE SCALE GENOMIC DNA]</scope>
    <source>
        <strain evidence="9 10">CBS 209.92</strain>
    </source>
</reference>
<dbReference type="InterPro" id="IPR000014">
    <property type="entry name" value="PAS"/>
</dbReference>
<dbReference type="Pfam" id="PF08447">
    <property type="entry name" value="PAS_3"/>
    <property type="match status" value="1"/>
</dbReference>
<evidence type="ECO:0000256" key="3">
    <source>
        <dbReference type="ARBA" id="ARBA00022991"/>
    </source>
</evidence>
<name>A0ABR4FYJ9_9EURO</name>
<accession>A0ABR4FYJ9</accession>
<feature type="region of interest" description="Disordered" evidence="5">
    <location>
        <begin position="99"/>
        <end position="200"/>
    </location>
</feature>
<feature type="region of interest" description="Disordered" evidence="5">
    <location>
        <begin position="658"/>
        <end position="738"/>
    </location>
</feature>
<dbReference type="EMBL" id="JBFTWV010000081">
    <property type="protein sequence ID" value="KAL2788334.1"/>
    <property type="molecule type" value="Genomic_DNA"/>
</dbReference>
<sequence>MANRGNEDFDHIFYDGQYPTPPSNRQHEGQPAQMVPYTSASMSVGNYAYPPHSSMLAYDPAADASMSMGLDPGSAFPYDLSTYPSSAAAVGQGLDQFASLQPQAPGSDNGSIYSTAQSQEPGSAVFWNQPQPGGDVPSFQSSLSHQLPPSRLAPSADPTLQRGQPQASTSGPVHRYIQPKKSIAGKDTGSTGIGSGETTPYSNIYSSSGLDVVGMLAQVVSRPNPKINIGPVDLSCAFVLCDLEKEDSPIVYVSHAFERLTGYQERDIIGHNCRFLQSPDGVVEPGAPRKFVDSYTAFKLRTAIEQQSEMQVSIINYRKGGQPFMNLVTMIPVRWESKDFRYFVGFQVDLVERPEAVRRLNPDGSFMIDYHRNQLPSYLVPPSDMWQDEPGPAMQFNPSQVSMILDNLQRGQPVARSHLQQVLVENADDVIFVLSYEAEFLYLSPSCRTVLEYNPGDLVGKTLSTISHPSDIGPVTRDLRACTSTEPISVIYRIRRKHSGFAWFENHGGWHISERGRQFMVLVGRIIPVYALNHLTKNESDALAENDLWAKLSLSGLILFMSSKSRAVLGRAPDDLVGKGIQDIIVGDSSQQDSGLQQALEACRAGKQATFTHKIRHRKGHIFPAQTTLYPGDINDEITAPTTPSFLVAQLCFPRISTDDATQSGGQSSDANLPTFPQQQQQQPEQTQTTISAITSASTLHPKPHPNYPEPFISSTSATITTGSSPEKHTATSTDLPPTFFEELNPTRGSNWTFELRELEKQNRVLAEEVQRLLAKRKKRKRRQNAVVVEKTCAVCSTRSTPEWRRGPSGNRDLCNSCGLRWAKQMKSVVQGQAEKSGAGAGVGMEV</sequence>
<dbReference type="NCBIfam" id="TIGR00229">
    <property type="entry name" value="sensory_box"/>
    <property type="match status" value="1"/>
</dbReference>
<dbReference type="InterPro" id="IPR000700">
    <property type="entry name" value="PAS-assoc_C"/>
</dbReference>
<feature type="region of interest" description="Disordered" evidence="5">
    <location>
        <begin position="1"/>
        <end position="33"/>
    </location>
</feature>
<evidence type="ECO:0000256" key="1">
    <source>
        <dbReference type="ARBA" id="ARBA00022630"/>
    </source>
</evidence>
<feature type="compositionally biased region" description="Polar residues" evidence="5">
    <location>
        <begin position="161"/>
        <end position="171"/>
    </location>
</feature>
<keyword evidence="10" id="KW-1185">Reference proteome</keyword>
<feature type="compositionally biased region" description="Polar residues" evidence="5">
    <location>
        <begin position="659"/>
        <end position="672"/>
    </location>
</feature>
<keyword evidence="4" id="KW-0863">Zinc-finger</keyword>
<keyword evidence="4" id="KW-0862">Zinc</keyword>
<dbReference type="PANTHER" id="PTHR47429:SF7">
    <property type="entry name" value="GATA-FACTOR"/>
    <property type="match status" value="1"/>
</dbReference>
<evidence type="ECO:0000256" key="4">
    <source>
        <dbReference type="PROSITE-ProRule" id="PRU00094"/>
    </source>
</evidence>
<dbReference type="Pfam" id="PF00320">
    <property type="entry name" value="GATA"/>
    <property type="match status" value="1"/>
</dbReference>
<dbReference type="InterPro" id="IPR013655">
    <property type="entry name" value="PAS_fold_3"/>
</dbReference>
<feature type="compositionally biased region" description="Low complexity" evidence="5">
    <location>
        <begin position="713"/>
        <end position="725"/>
    </location>
</feature>
<gene>
    <name evidence="9" type="ORF">BJX66DRAFT_262577</name>
</gene>
<evidence type="ECO:0000256" key="5">
    <source>
        <dbReference type="SAM" id="MobiDB-lite"/>
    </source>
</evidence>
<dbReference type="PROSITE" id="PS50114">
    <property type="entry name" value="GATA_ZN_FINGER_2"/>
    <property type="match status" value="1"/>
</dbReference>
<dbReference type="InterPro" id="IPR035965">
    <property type="entry name" value="PAS-like_dom_sf"/>
</dbReference>
<dbReference type="InterPro" id="IPR013088">
    <property type="entry name" value="Znf_NHR/GATA"/>
</dbReference>
<dbReference type="CDD" id="cd00202">
    <property type="entry name" value="ZnF_GATA"/>
    <property type="match status" value="1"/>
</dbReference>
<evidence type="ECO:0000313" key="9">
    <source>
        <dbReference type="EMBL" id="KAL2788334.1"/>
    </source>
</evidence>
<dbReference type="SMART" id="SM00091">
    <property type="entry name" value="PAS"/>
    <property type="match status" value="3"/>
</dbReference>
<feature type="domain" description="PAC" evidence="7">
    <location>
        <begin position="308"/>
        <end position="362"/>
    </location>
</feature>
<dbReference type="Gene3D" id="3.30.450.20">
    <property type="entry name" value="PAS domain"/>
    <property type="match status" value="3"/>
</dbReference>
<dbReference type="SMART" id="SM00086">
    <property type="entry name" value="PAC"/>
    <property type="match status" value="2"/>
</dbReference>
<feature type="domain" description="PAS" evidence="6">
    <location>
        <begin position="423"/>
        <end position="486"/>
    </location>
</feature>
<keyword evidence="1" id="KW-0285">Flavoprotein</keyword>
<evidence type="ECO:0000313" key="10">
    <source>
        <dbReference type="Proteomes" id="UP001610563"/>
    </source>
</evidence>
<dbReference type="PROSITE" id="PS50112">
    <property type="entry name" value="PAS"/>
    <property type="match status" value="2"/>
</dbReference>
<evidence type="ECO:0000259" key="7">
    <source>
        <dbReference type="PROSITE" id="PS50113"/>
    </source>
</evidence>
<proteinExistence type="predicted"/>
<dbReference type="InterPro" id="IPR001610">
    <property type="entry name" value="PAC"/>
</dbReference>
<dbReference type="InterPro" id="IPR000679">
    <property type="entry name" value="Znf_GATA"/>
</dbReference>
<dbReference type="PROSITE" id="PS50113">
    <property type="entry name" value="PAC"/>
    <property type="match status" value="1"/>
</dbReference>
<feature type="compositionally biased region" description="Polar residues" evidence="5">
    <location>
        <begin position="99"/>
        <end position="131"/>
    </location>
</feature>
<dbReference type="SUPFAM" id="SSF55785">
    <property type="entry name" value="PYP-like sensor domain (PAS domain)"/>
    <property type="match status" value="3"/>
</dbReference>
<keyword evidence="3" id="KW-0157">Chromophore</keyword>
<evidence type="ECO:0000256" key="2">
    <source>
        <dbReference type="ARBA" id="ARBA00022643"/>
    </source>
</evidence>
<dbReference type="Gene3D" id="3.30.50.10">
    <property type="entry name" value="Erythroid Transcription Factor GATA-1, subunit A"/>
    <property type="match status" value="1"/>
</dbReference>
<evidence type="ECO:0000259" key="8">
    <source>
        <dbReference type="PROSITE" id="PS50114"/>
    </source>
</evidence>
<keyword evidence="2" id="KW-0288">FMN</keyword>
<dbReference type="Proteomes" id="UP001610563">
    <property type="component" value="Unassembled WGS sequence"/>
</dbReference>
<dbReference type="Pfam" id="PF13426">
    <property type="entry name" value="PAS_9"/>
    <property type="match status" value="2"/>
</dbReference>
<feature type="domain" description="GATA-type" evidence="8">
    <location>
        <begin position="793"/>
        <end position="820"/>
    </location>
</feature>
<comment type="caution">
    <text evidence="9">The sequence shown here is derived from an EMBL/GenBank/DDBJ whole genome shotgun (WGS) entry which is preliminary data.</text>
</comment>
<dbReference type="CDD" id="cd00130">
    <property type="entry name" value="PAS"/>
    <property type="match status" value="3"/>
</dbReference>
<evidence type="ECO:0000259" key="6">
    <source>
        <dbReference type="PROSITE" id="PS50112"/>
    </source>
</evidence>
<dbReference type="PANTHER" id="PTHR47429">
    <property type="entry name" value="PROTEIN TWIN LOV 1"/>
    <property type="match status" value="1"/>
</dbReference>
<feature type="domain" description="PAS" evidence="6">
    <location>
        <begin position="246"/>
        <end position="272"/>
    </location>
</feature>